<keyword evidence="2" id="KW-1133">Transmembrane helix</keyword>
<dbReference type="InParanoid" id="A0A409WCY2"/>
<gene>
    <name evidence="3" type="ORF">CVT24_009130</name>
</gene>
<accession>A0A409WCY2</accession>
<dbReference type="EMBL" id="NHTK01005587">
    <property type="protein sequence ID" value="PPQ76310.1"/>
    <property type="molecule type" value="Genomic_DNA"/>
</dbReference>
<feature type="region of interest" description="Disordered" evidence="1">
    <location>
        <begin position="43"/>
        <end position="162"/>
    </location>
</feature>
<organism evidence="3 4">
    <name type="scientific">Panaeolus cyanescens</name>
    <dbReference type="NCBI Taxonomy" id="181874"/>
    <lineage>
        <taxon>Eukaryota</taxon>
        <taxon>Fungi</taxon>
        <taxon>Dikarya</taxon>
        <taxon>Basidiomycota</taxon>
        <taxon>Agaricomycotina</taxon>
        <taxon>Agaricomycetes</taxon>
        <taxon>Agaricomycetidae</taxon>
        <taxon>Agaricales</taxon>
        <taxon>Agaricineae</taxon>
        <taxon>Galeropsidaceae</taxon>
        <taxon>Panaeolus</taxon>
    </lineage>
</organism>
<feature type="compositionally biased region" description="Low complexity" evidence="1">
    <location>
        <begin position="51"/>
        <end position="90"/>
    </location>
</feature>
<feature type="transmembrane region" description="Helical" evidence="2">
    <location>
        <begin position="474"/>
        <end position="500"/>
    </location>
</feature>
<dbReference type="Proteomes" id="UP000284842">
    <property type="component" value="Unassembled WGS sequence"/>
</dbReference>
<dbReference type="STRING" id="181874.A0A409WCY2"/>
<dbReference type="AlphaFoldDB" id="A0A409WCY2"/>
<keyword evidence="2" id="KW-0472">Membrane</keyword>
<feature type="region of interest" description="Disordered" evidence="1">
    <location>
        <begin position="201"/>
        <end position="258"/>
    </location>
</feature>
<feature type="compositionally biased region" description="Pro residues" evidence="1">
    <location>
        <begin position="360"/>
        <end position="384"/>
    </location>
</feature>
<feature type="compositionally biased region" description="Low complexity" evidence="1">
    <location>
        <begin position="385"/>
        <end position="416"/>
    </location>
</feature>
<feature type="compositionally biased region" description="Low complexity" evidence="1">
    <location>
        <begin position="431"/>
        <end position="448"/>
    </location>
</feature>
<name>A0A409WCY2_9AGAR</name>
<feature type="region of interest" description="Disordered" evidence="1">
    <location>
        <begin position="341"/>
        <end position="456"/>
    </location>
</feature>
<evidence type="ECO:0000256" key="1">
    <source>
        <dbReference type="SAM" id="MobiDB-lite"/>
    </source>
</evidence>
<evidence type="ECO:0000313" key="3">
    <source>
        <dbReference type="EMBL" id="PPQ76310.1"/>
    </source>
</evidence>
<protein>
    <submittedName>
        <fullName evidence="3">Uncharacterized protein</fullName>
    </submittedName>
</protein>
<proteinExistence type="predicted"/>
<keyword evidence="2" id="KW-0812">Transmembrane</keyword>
<comment type="caution">
    <text evidence="3">The sequence shown here is derived from an EMBL/GenBank/DDBJ whole genome shotgun (WGS) entry which is preliminary data.</text>
</comment>
<feature type="compositionally biased region" description="Polar residues" evidence="1">
    <location>
        <begin position="220"/>
        <end position="229"/>
    </location>
</feature>
<feature type="region of interest" description="Disordered" evidence="1">
    <location>
        <begin position="511"/>
        <end position="540"/>
    </location>
</feature>
<sequence>MHSTITNGMVQRYRLDIDTIWPALWALEGQCEDYGVHVALSPISVPPTPDPTSTSSRRRTTSSQATSSSSSSSSAVPDTTSSSTPSSHPTSPIPITPSPSDTSRSISSTSPTRSTTATARQTSESTRPSSTSSTSAASTTPSDLNVIGPNHNAIFGGPTNEKPTVPIPIIAGTVTGAVVLIFAIIAFFLVYIRRMKRSRSEASHHIQQFTSDADIPTRTKWGQSPGDSNSSREHIVPFLPPATAPRNKWPGPSPDSPSFINNDNGENVRAPARYVEHQDSGIVIRPSTVLELPPQYKNFQECISSFAATQLGSLEIYDMKRFRHLPLSVQRRTISGVTVQLVANPPQPPSTSTSLRFGTPPLPTSQAPAPPPQPSPPPAPPTPSNTPSSTPNNPDPAPTSRTNNTSRSNNTPPSTSQGASNPAQPTNTADVSTGSTVSSSIPPSSGQSNVPGMSGVIINANDGQSAAEKQSTPIGAIIGAVVGGFLLVIAVLVIFFIYYIRKLKEKHEQQKLHSDSPESGDALPEVGSISPPVQGSFSKAERSAWTVPQGGLSSDGIEHHRPETVSDYQHTDMAFNNPTTPPATPPVSCVPEMSTHDLPPYVHRPNSHVVQASVTKF</sequence>
<evidence type="ECO:0000256" key="2">
    <source>
        <dbReference type="SAM" id="Phobius"/>
    </source>
</evidence>
<feature type="compositionally biased region" description="Low complexity" evidence="1">
    <location>
        <begin position="98"/>
        <end position="142"/>
    </location>
</feature>
<evidence type="ECO:0000313" key="4">
    <source>
        <dbReference type="Proteomes" id="UP000284842"/>
    </source>
</evidence>
<reference evidence="3 4" key="1">
    <citation type="journal article" date="2018" name="Evol. Lett.">
        <title>Horizontal gene cluster transfer increased hallucinogenic mushroom diversity.</title>
        <authorList>
            <person name="Reynolds H.T."/>
            <person name="Vijayakumar V."/>
            <person name="Gluck-Thaler E."/>
            <person name="Korotkin H.B."/>
            <person name="Matheny P.B."/>
            <person name="Slot J.C."/>
        </authorList>
    </citation>
    <scope>NUCLEOTIDE SEQUENCE [LARGE SCALE GENOMIC DNA]</scope>
    <source>
        <strain evidence="3 4">2629</strain>
    </source>
</reference>
<keyword evidence="4" id="KW-1185">Reference proteome</keyword>
<feature type="compositionally biased region" description="Polar residues" evidence="1">
    <location>
        <begin position="417"/>
        <end position="430"/>
    </location>
</feature>
<feature type="transmembrane region" description="Helical" evidence="2">
    <location>
        <begin position="169"/>
        <end position="192"/>
    </location>
</feature>